<evidence type="ECO:0000259" key="7">
    <source>
        <dbReference type="Pfam" id="PF00892"/>
    </source>
</evidence>
<keyword evidence="2" id="KW-1003">Cell membrane</keyword>
<dbReference type="SUPFAM" id="SSF103481">
    <property type="entry name" value="Multidrug resistance efflux transporter EmrE"/>
    <property type="match status" value="2"/>
</dbReference>
<dbReference type="InterPro" id="IPR037185">
    <property type="entry name" value="EmrE-like"/>
</dbReference>
<dbReference type="Pfam" id="PF00892">
    <property type="entry name" value="EamA"/>
    <property type="match status" value="1"/>
</dbReference>
<evidence type="ECO:0000313" key="8">
    <source>
        <dbReference type="EMBL" id="VVE20433.1"/>
    </source>
</evidence>
<evidence type="ECO:0000256" key="3">
    <source>
        <dbReference type="ARBA" id="ARBA00022692"/>
    </source>
</evidence>
<keyword evidence="9" id="KW-1185">Reference proteome</keyword>
<proteinExistence type="predicted"/>
<evidence type="ECO:0000256" key="2">
    <source>
        <dbReference type="ARBA" id="ARBA00022475"/>
    </source>
</evidence>
<sequence>MRVSRGNSRNSQAFADTRMNSRNKATLIGLSAVVLWASIVALIRGVSESLGATGGAAAIYTVASLFLVMTVGFPKLGTSPRRYLLWGSVLFVSYELCLSLSIGYANTARQAIEVGMVNYLWPTFTLVSAIVFNKQRANWLVVPGFVLSMLGICWVLGGDQGLDLPGMALNVADNPLSYGLAFVGAIIWAAYCTVTARIADGKNGVTPFFMLVAVALWLKYFAGGGGAMTLDLHAGIYLVLAAAAMGFGYAAWNVGILRGNVTILVGASYFIPVLSAALAALLLHTPLSAPFWWGACMVCGGSILCWLATRAGRGRCEAQVRTGDGV</sequence>
<feature type="transmembrane region" description="Helical" evidence="6">
    <location>
        <begin position="139"/>
        <end position="157"/>
    </location>
</feature>
<feature type="transmembrane region" description="Helical" evidence="6">
    <location>
        <begin position="111"/>
        <end position="132"/>
    </location>
</feature>
<accession>A0ABY6W352</accession>
<feature type="transmembrane region" description="Helical" evidence="6">
    <location>
        <begin position="291"/>
        <end position="309"/>
    </location>
</feature>
<protein>
    <submittedName>
        <fullName evidence="8">Aromatic amino acid exporter YddG</fullName>
    </submittedName>
</protein>
<evidence type="ECO:0000313" key="9">
    <source>
        <dbReference type="Proteomes" id="UP000366065"/>
    </source>
</evidence>
<feature type="transmembrane region" description="Helical" evidence="6">
    <location>
        <begin position="208"/>
        <end position="228"/>
    </location>
</feature>
<keyword evidence="3 6" id="KW-0812">Transmembrane</keyword>
<reference evidence="8 9" key="1">
    <citation type="submission" date="2019-08" db="EMBL/GenBank/DDBJ databases">
        <authorList>
            <person name="Peeters C."/>
        </authorList>
    </citation>
    <scope>NUCLEOTIDE SEQUENCE [LARGE SCALE GENOMIC DNA]</scope>
    <source>
        <strain evidence="8 9">LMG 20602</strain>
    </source>
</reference>
<comment type="subcellular location">
    <subcellularLocation>
        <location evidence="1">Cell membrane</location>
        <topology evidence="1">Multi-pass membrane protein</topology>
    </subcellularLocation>
</comment>
<evidence type="ECO:0000256" key="1">
    <source>
        <dbReference type="ARBA" id="ARBA00004651"/>
    </source>
</evidence>
<gene>
    <name evidence="8" type="primary">yddG</name>
    <name evidence="8" type="ORF">PCA20602_03112</name>
</gene>
<evidence type="ECO:0000256" key="6">
    <source>
        <dbReference type="SAM" id="Phobius"/>
    </source>
</evidence>
<dbReference type="EMBL" id="CABPRV010000007">
    <property type="protein sequence ID" value="VVE20433.1"/>
    <property type="molecule type" value="Genomic_DNA"/>
</dbReference>
<dbReference type="InterPro" id="IPR051258">
    <property type="entry name" value="Diverse_Substrate_Transporter"/>
</dbReference>
<evidence type="ECO:0000256" key="5">
    <source>
        <dbReference type="ARBA" id="ARBA00023136"/>
    </source>
</evidence>
<feature type="domain" description="EamA" evidence="7">
    <location>
        <begin position="178"/>
        <end position="304"/>
    </location>
</feature>
<feature type="transmembrane region" description="Helical" evidence="6">
    <location>
        <begin position="27"/>
        <end position="46"/>
    </location>
</feature>
<feature type="transmembrane region" description="Helical" evidence="6">
    <location>
        <begin position="177"/>
        <end position="196"/>
    </location>
</feature>
<comment type="caution">
    <text evidence="8">The sequence shown here is derived from an EMBL/GenBank/DDBJ whole genome shotgun (WGS) entry which is preliminary data.</text>
</comment>
<dbReference type="Proteomes" id="UP000366065">
    <property type="component" value="Unassembled WGS sequence"/>
</dbReference>
<name>A0ABY6W352_9BURK</name>
<evidence type="ECO:0000256" key="4">
    <source>
        <dbReference type="ARBA" id="ARBA00022989"/>
    </source>
</evidence>
<dbReference type="NCBIfam" id="NF008676">
    <property type="entry name" value="PRK11689.1"/>
    <property type="match status" value="1"/>
</dbReference>
<feature type="transmembrane region" description="Helical" evidence="6">
    <location>
        <begin position="264"/>
        <end position="285"/>
    </location>
</feature>
<organism evidence="8 9">
    <name type="scientific">Pandoraea capi</name>
    <dbReference type="NCBI Taxonomy" id="2508286"/>
    <lineage>
        <taxon>Bacteria</taxon>
        <taxon>Pseudomonadati</taxon>
        <taxon>Pseudomonadota</taxon>
        <taxon>Betaproteobacteria</taxon>
        <taxon>Burkholderiales</taxon>
        <taxon>Burkholderiaceae</taxon>
        <taxon>Pandoraea</taxon>
    </lineage>
</organism>
<dbReference type="PANTHER" id="PTHR42920">
    <property type="entry name" value="OS03G0707200 PROTEIN-RELATED"/>
    <property type="match status" value="1"/>
</dbReference>
<feature type="transmembrane region" description="Helical" evidence="6">
    <location>
        <begin position="234"/>
        <end position="252"/>
    </location>
</feature>
<dbReference type="InterPro" id="IPR000620">
    <property type="entry name" value="EamA_dom"/>
</dbReference>
<dbReference type="PANTHER" id="PTHR42920:SF24">
    <property type="entry name" value="AROMATIC AMINO ACID EXPORTER YDDG"/>
    <property type="match status" value="1"/>
</dbReference>
<feature type="transmembrane region" description="Helical" evidence="6">
    <location>
        <begin position="83"/>
        <end position="105"/>
    </location>
</feature>
<feature type="transmembrane region" description="Helical" evidence="6">
    <location>
        <begin position="52"/>
        <end position="71"/>
    </location>
</feature>
<keyword evidence="5 6" id="KW-0472">Membrane</keyword>
<keyword evidence="4 6" id="KW-1133">Transmembrane helix</keyword>